<keyword evidence="2" id="KW-1185">Reference proteome</keyword>
<dbReference type="EMBL" id="KV907290">
    <property type="protein sequence ID" value="OON13571.1"/>
    <property type="molecule type" value="Genomic_DNA"/>
</dbReference>
<evidence type="ECO:0000313" key="1">
    <source>
        <dbReference type="EMBL" id="OON13571.1"/>
    </source>
</evidence>
<proteinExistence type="predicted"/>
<gene>
    <name evidence="1" type="ORF">X801_10653</name>
</gene>
<protein>
    <submittedName>
        <fullName evidence="1">Uncharacterized protein</fullName>
    </submittedName>
</protein>
<reference evidence="1 2" key="1">
    <citation type="submission" date="2015-03" db="EMBL/GenBank/DDBJ databases">
        <title>Draft genome of the nematode, Opisthorchis viverrini.</title>
        <authorList>
            <person name="Mitreva M."/>
        </authorList>
    </citation>
    <scope>NUCLEOTIDE SEQUENCE [LARGE SCALE GENOMIC DNA]</scope>
    <source>
        <strain evidence="1">Khon Kaen</strain>
    </source>
</reference>
<sequence>MGTAYNPTNLKCCGITLMGVELECLQQLAPELAVILHVTYVLDESMCVVREDLTDWLQRYLFSTVAAPPIDSAFLLLRLRSGLWLSRLAYKLQLSVLQTSSGAAPPNKPASKDRDYNFLRGAVSNQNLRKPTAPQTRRNIVHKAAQSLPNTLRVLLINGRHVTMCPVLSSGARTLAYHKPFCLKQLALSQWCVPDMALTLYSQCSRLANITVVFAFRRE</sequence>
<dbReference type="Proteomes" id="UP000243686">
    <property type="component" value="Unassembled WGS sequence"/>
</dbReference>
<organism evidence="1 2">
    <name type="scientific">Opisthorchis viverrini</name>
    <name type="common">Southeast Asian liver fluke</name>
    <dbReference type="NCBI Taxonomy" id="6198"/>
    <lineage>
        <taxon>Eukaryota</taxon>
        <taxon>Metazoa</taxon>
        <taxon>Spiralia</taxon>
        <taxon>Lophotrochozoa</taxon>
        <taxon>Platyhelminthes</taxon>
        <taxon>Trematoda</taxon>
        <taxon>Digenea</taxon>
        <taxon>Opisthorchiida</taxon>
        <taxon>Opisthorchiata</taxon>
        <taxon>Opisthorchiidae</taxon>
        <taxon>Opisthorchis</taxon>
    </lineage>
</organism>
<evidence type="ECO:0000313" key="2">
    <source>
        <dbReference type="Proteomes" id="UP000243686"/>
    </source>
</evidence>
<name>A0A1S8WGL2_OPIVI</name>
<dbReference type="AlphaFoldDB" id="A0A1S8WGL2"/>
<accession>A0A1S8WGL2</accession>